<keyword evidence="2" id="KW-0378">Hydrolase</keyword>
<dbReference type="InterPro" id="IPR012338">
    <property type="entry name" value="Beta-lactam/transpept-like"/>
</dbReference>
<dbReference type="Pfam" id="PF00144">
    <property type="entry name" value="Beta-lactamase"/>
    <property type="match status" value="1"/>
</dbReference>
<evidence type="ECO:0000256" key="1">
    <source>
        <dbReference type="ARBA" id="ARBA00009009"/>
    </source>
</evidence>
<evidence type="ECO:0000256" key="2">
    <source>
        <dbReference type="ARBA" id="ARBA00022801"/>
    </source>
</evidence>
<evidence type="ECO:0000259" key="3">
    <source>
        <dbReference type="Pfam" id="PF00144"/>
    </source>
</evidence>
<evidence type="ECO:0000313" key="5">
    <source>
        <dbReference type="Proteomes" id="UP001498398"/>
    </source>
</evidence>
<feature type="domain" description="Beta-lactamase-related" evidence="3">
    <location>
        <begin position="20"/>
        <end position="327"/>
    </location>
</feature>
<sequence length="339" mass="38358">MTPLICNLPFGSRHAQNYSLQLVERGSIDLDEDITRVLHEYKDPQVLVGFKDDGEPITRSAKNKMTLRHLLTHSSGIGYDFLNADLQQYRLHHGLSVPGKGESLTEWAFVPLLFEPGEGWSYGYSMDWVGAVVERIGAHGTLEEYMSKNIWEPLQMHSTTFRFKDRLDISSPERLVTLLERNSKGHIEVASMDPTTKTFHFNGGGSGLFSSPTDYVSLLSSLLRNDGIALKPETRNLLFEPVPGIGRFVKEFLYKVPENVRDGFLGGFTLEQEYTWAMGGLLAMEDLAFGRKKGSLSWAGMPNHSWWIDPSSDLYGLYATKLSKRLRENSKRLYIKNES</sequence>
<dbReference type="PANTHER" id="PTHR43283">
    <property type="entry name" value="BETA-LACTAMASE-RELATED"/>
    <property type="match status" value="1"/>
</dbReference>
<dbReference type="PANTHER" id="PTHR43283:SF17">
    <property type="entry name" value="(LOVD), PUTATIVE (AFU_ORTHOLOGUE AFUA_5G00920)-RELATED"/>
    <property type="match status" value="1"/>
</dbReference>
<comment type="caution">
    <text evidence="4">The sequence shown here is derived from an EMBL/GenBank/DDBJ whole genome shotgun (WGS) entry which is preliminary data.</text>
</comment>
<gene>
    <name evidence="4" type="ORF">VKT23_001709</name>
</gene>
<dbReference type="InterPro" id="IPR001466">
    <property type="entry name" value="Beta-lactam-related"/>
</dbReference>
<dbReference type="InterPro" id="IPR050789">
    <property type="entry name" value="Diverse_Enzym_Activities"/>
</dbReference>
<evidence type="ECO:0000313" key="4">
    <source>
        <dbReference type="EMBL" id="KAK7470277.1"/>
    </source>
</evidence>
<keyword evidence="5" id="KW-1185">Reference proteome</keyword>
<dbReference type="SUPFAM" id="SSF56601">
    <property type="entry name" value="beta-lactamase/transpeptidase-like"/>
    <property type="match status" value="1"/>
</dbReference>
<dbReference type="EMBL" id="JBANRG010000002">
    <property type="protein sequence ID" value="KAK7470277.1"/>
    <property type="molecule type" value="Genomic_DNA"/>
</dbReference>
<protein>
    <recommendedName>
        <fullName evidence="3">Beta-lactamase-related domain-containing protein</fullName>
    </recommendedName>
</protein>
<proteinExistence type="inferred from homology"/>
<dbReference type="Proteomes" id="UP001498398">
    <property type="component" value="Unassembled WGS sequence"/>
</dbReference>
<organism evidence="4 5">
    <name type="scientific">Marasmiellus scandens</name>
    <dbReference type="NCBI Taxonomy" id="2682957"/>
    <lineage>
        <taxon>Eukaryota</taxon>
        <taxon>Fungi</taxon>
        <taxon>Dikarya</taxon>
        <taxon>Basidiomycota</taxon>
        <taxon>Agaricomycotina</taxon>
        <taxon>Agaricomycetes</taxon>
        <taxon>Agaricomycetidae</taxon>
        <taxon>Agaricales</taxon>
        <taxon>Marasmiineae</taxon>
        <taxon>Omphalotaceae</taxon>
        <taxon>Marasmiellus</taxon>
    </lineage>
</organism>
<accession>A0ABR1K121</accession>
<comment type="similarity">
    <text evidence="1">Belongs to the class-A beta-lactamase family.</text>
</comment>
<name>A0ABR1K121_9AGAR</name>
<reference evidence="4 5" key="1">
    <citation type="submission" date="2024-01" db="EMBL/GenBank/DDBJ databases">
        <title>A draft genome for the cacao thread blight pathogen Marasmiellus scandens.</title>
        <authorList>
            <person name="Baruah I.K."/>
            <person name="Leung J."/>
            <person name="Bukari Y."/>
            <person name="Amoako-Attah I."/>
            <person name="Meinhardt L.W."/>
            <person name="Bailey B.A."/>
            <person name="Cohen S.P."/>
        </authorList>
    </citation>
    <scope>NUCLEOTIDE SEQUENCE [LARGE SCALE GENOMIC DNA]</scope>
    <source>
        <strain evidence="4 5">GH-19</strain>
    </source>
</reference>
<dbReference type="Gene3D" id="3.40.710.10">
    <property type="entry name" value="DD-peptidase/beta-lactamase superfamily"/>
    <property type="match status" value="1"/>
</dbReference>